<dbReference type="GO" id="GO:0015631">
    <property type="term" value="F:tubulin binding"/>
    <property type="evidence" value="ECO:0007669"/>
    <property type="project" value="TreeGrafter"/>
</dbReference>
<dbReference type="PROSITE" id="PS51221">
    <property type="entry name" value="TTL"/>
    <property type="match status" value="1"/>
</dbReference>
<dbReference type="Gene3D" id="3.30.470.20">
    <property type="entry name" value="ATP-grasp fold, B domain"/>
    <property type="match status" value="1"/>
</dbReference>
<evidence type="ECO:0000256" key="4">
    <source>
        <dbReference type="SAM" id="MobiDB-lite"/>
    </source>
</evidence>
<dbReference type="GO" id="GO:0005524">
    <property type="term" value="F:ATP binding"/>
    <property type="evidence" value="ECO:0007669"/>
    <property type="project" value="UniProtKB-KW"/>
</dbReference>
<reference evidence="5 6" key="1">
    <citation type="submission" date="2021-06" db="EMBL/GenBank/DDBJ databases">
        <title>Caerostris extrusa draft genome.</title>
        <authorList>
            <person name="Kono N."/>
            <person name="Arakawa K."/>
        </authorList>
    </citation>
    <scope>NUCLEOTIDE SEQUENCE [LARGE SCALE GENOMIC DNA]</scope>
</reference>
<protein>
    <submittedName>
        <fullName evidence="5">Tubulin polyglutamylase TTLL4</fullName>
    </submittedName>
</protein>
<gene>
    <name evidence="5" type="primary">TTLL4</name>
    <name evidence="5" type="ORF">CEXT_20501</name>
</gene>
<dbReference type="GO" id="GO:0036064">
    <property type="term" value="C:ciliary basal body"/>
    <property type="evidence" value="ECO:0007669"/>
    <property type="project" value="TreeGrafter"/>
</dbReference>
<name>A0AAV4QHP1_CAEEX</name>
<proteinExistence type="predicted"/>
<accession>A0AAV4QHP1</accession>
<dbReference type="EMBL" id="BPLR01006297">
    <property type="protein sequence ID" value="GIY08827.1"/>
    <property type="molecule type" value="Genomic_DNA"/>
</dbReference>
<feature type="region of interest" description="Disordered" evidence="4">
    <location>
        <begin position="127"/>
        <end position="154"/>
    </location>
</feature>
<dbReference type="PANTHER" id="PTHR12241:SF162">
    <property type="entry name" value="TUBULIN MONOGLUTAMYLASE TTLL4"/>
    <property type="match status" value="1"/>
</dbReference>
<dbReference type="SUPFAM" id="SSF56059">
    <property type="entry name" value="Glutathione synthetase ATP-binding domain-like"/>
    <property type="match status" value="1"/>
</dbReference>
<evidence type="ECO:0000313" key="5">
    <source>
        <dbReference type="EMBL" id="GIY08827.1"/>
    </source>
</evidence>
<keyword evidence="3" id="KW-0067">ATP-binding</keyword>
<evidence type="ECO:0000256" key="3">
    <source>
        <dbReference type="ARBA" id="ARBA00022840"/>
    </source>
</evidence>
<dbReference type="AlphaFoldDB" id="A0AAV4QHP1"/>
<dbReference type="Pfam" id="PF03133">
    <property type="entry name" value="TTL"/>
    <property type="match status" value="1"/>
</dbReference>
<dbReference type="GO" id="GO:0000226">
    <property type="term" value="P:microtubule cytoskeleton organization"/>
    <property type="evidence" value="ECO:0007669"/>
    <property type="project" value="TreeGrafter"/>
</dbReference>
<dbReference type="GO" id="GO:0070740">
    <property type="term" value="F:tubulin-glutamic acid ligase activity"/>
    <property type="evidence" value="ECO:0007669"/>
    <property type="project" value="TreeGrafter"/>
</dbReference>
<sequence length="742" mass="83970">MPKALVCVAETVPFYAQDLCKEASFAFKTFSPEGCSPTKCPKTDTASAPQDENRYTNCNCPSDEESLSTTLPRKREASNILVECVKRRDNLRNSDVPCECDSGVASPMIASPVSSINDCNLPTESFSVHSPNNADLSDSSVTDSGIESSKTNSPFHSIDTSSTYCLDEDVCQDLMEIDVTVSDLKPLEDDKVSTEIGNFPKSVESSAADLNHLHLSDSAPSLEDNAEKANAKPPMIQSLFKHVPSVIYFSTKDEIVSAMPDDVLLLLKWKLSTITPAVIRQIVTKTGFSLVEADTREHWLGTWGKHLKNSAFKKIKNFQKVNHFPGGFHLGRKDRLWENYSKMASKYGTEAFDFFPETYILPADLKILKDAWGNDTDKSWIVKPCASARGTGVKVIYKWSQVPKNRPVIVQKYISDPYLINGSKFDLRLYVMVPSFEPLRIYIFHDGLVRFASEKYSLTNKSFANRFIHLTNYSINRKSSSYTSNDDETMCQGHKWSLKSFWDYMSNSGVDVEKIQAKITDIIIKTIICAEGPVCRMLKCHAKSSYNCFELFGFDIMLDKNLHPWLLEVNVSPSLHTKSLLDSNIKGPLVKDMLNIAGFEIPSQLKSVEDGSIAFIGKRHKPPHNRWLSQEERKKHALYTYRYVDIKSDILSHLTMDDLLCLVESEDELCRAGSFTRIFPTASTSDYFTYFDHIRYYNVLLDVWEKKFHSDRSEGIQILQEKCEKMLCTLNLNIELEAENNV</sequence>
<organism evidence="5 6">
    <name type="scientific">Caerostris extrusa</name>
    <name type="common">Bark spider</name>
    <name type="synonym">Caerostris bankana</name>
    <dbReference type="NCBI Taxonomy" id="172846"/>
    <lineage>
        <taxon>Eukaryota</taxon>
        <taxon>Metazoa</taxon>
        <taxon>Ecdysozoa</taxon>
        <taxon>Arthropoda</taxon>
        <taxon>Chelicerata</taxon>
        <taxon>Arachnida</taxon>
        <taxon>Araneae</taxon>
        <taxon>Araneomorphae</taxon>
        <taxon>Entelegynae</taxon>
        <taxon>Araneoidea</taxon>
        <taxon>Araneidae</taxon>
        <taxon>Caerostris</taxon>
    </lineage>
</organism>
<evidence type="ECO:0000313" key="6">
    <source>
        <dbReference type="Proteomes" id="UP001054945"/>
    </source>
</evidence>
<keyword evidence="6" id="KW-1185">Reference proteome</keyword>
<comment type="caution">
    <text evidence="5">The sequence shown here is derived from an EMBL/GenBank/DDBJ whole genome shotgun (WGS) entry which is preliminary data.</text>
</comment>
<keyword evidence="2" id="KW-0547">Nucleotide-binding</keyword>
<dbReference type="Proteomes" id="UP001054945">
    <property type="component" value="Unassembled WGS sequence"/>
</dbReference>
<dbReference type="PANTHER" id="PTHR12241">
    <property type="entry name" value="TUBULIN POLYGLUTAMYLASE"/>
    <property type="match status" value="1"/>
</dbReference>
<evidence type="ECO:0000256" key="2">
    <source>
        <dbReference type="ARBA" id="ARBA00022741"/>
    </source>
</evidence>
<keyword evidence="1" id="KW-0436">Ligase</keyword>
<evidence type="ECO:0000256" key="1">
    <source>
        <dbReference type="ARBA" id="ARBA00022598"/>
    </source>
</evidence>
<dbReference type="InterPro" id="IPR004344">
    <property type="entry name" value="TTL/TTLL_fam"/>
</dbReference>